<dbReference type="RefSeq" id="WP_114340519.1">
    <property type="nucleotide sequence ID" value="NZ_QFWQ01000002.1"/>
</dbReference>
<name>A0A368KKV2_9GAMM</name>
<feature type="signal peptide" evidence="1">
    <location>
        <begin position="1"/>
        <end position="25"/>
    </location>
</feature>
<evidence type="ECO:0000256" key="1">
    <source>
        <dbReference type="SAM" id="SignalP"/>
    </source>
</evidence>
<evidence type="ECO:0000313" key="2">
    <source>
        <dbReference type="EMBL" id="RCS31333.1"/>
    </source>
</evidence>
<gene>
    <name evidence="2" type="ORF">DEO45_01245</name>
</gene>
<protein>
    <submittedName>
        <fullName evidence="2">Uncharacterized protein</fullName>
    </submittedName>
</protein>
<evidence type="ECO:0000313" key="3">
    <source>
        <dbReference type="Proteomes" id="UP000252387"/>
    </source>
</evidence>
<comment type="caution">
    <text evidence="2">The sequence shown here is derived from an EMBL/GenBank/DDBJ whole genome shotgun (WGS) entry which is preliminary data.</text>
</comment>
<accession>A0A368KKV2</accession>
<dbReference type="Proteomes" id="UP000252387">
    <property type="component" value="Unassembled WGS sequence"/>
</dbReference>
<organism evidence="2 3">
    <name type="scientific">Rhodanobacter denitrificans</name>
    <dbReference type="NCBI Taxonomy" id="666685"/>
    <lineage>
        <taxon>Bacteria</taxon>
        <taxon>Pseudomonadati</taxon>
        <taxon>Pseudomonadota</taxon>
        <taxon>Gammaproteobacteria</taxon>
        <taxon>Lysobacterales</taxon>
        <taxon>Rhodanobacteraceae</taxon>
        <taxon>Rhodanobacter</taxon>
    </lineage>
</organism>
<reference evidence="2 3" key="1">
    <citation type="submission" date="2018-05" db="EMBL/GenBank/DDBJ databases">
        <title>Draft genome sequence of Rhodanobacter denitrificans Yn1 isolated from gold copper mine.</title>
        <authorList>
            <person name="Yang N."/>
            <person name="Mazhar H.S."/>
            <person name="Rensing C."/>
        </authorList>
    </citation>
    <scope>NUCLEOTIDE SEQUENCE [LARGE SCALE GENOMIC DNA]</scope>
    <source>
        <strain evidence="2 3">Yn1</strain>
    </source>
</reference>
<keyword evidence="1" id="KW-0732">Signal</keyword>
<dbReference type="AlphaFoldDB" id="A0A368KKV2"/>
<sequence length="159" mass="17515">MPIRHRHLSLPLLLALPLCCVSVHAQDANSLQQRMSGAEFKAAGLDKLSPQELANLDTWLTTHPVVKTRMVSSSGKPVFYADSAKHQKINAHMVGHFGGWQGRSEFTLDNGQVWKQIGSDKPECMTSDNPAVKVKPSLFGGWLMFVDGCNGDSHVERVH</sequence>
<keyword evidence="3" id="KW-1185">Reference proteome</keyword>
<proteinExistence type="predicted"/>
<dbReference type="EMBL" id="QFWQ01000002">
    <property type="protein sequence ID" value="RCS31333.1"/>
    <property type="molecule type" value="Genomic_DNA"/>
</dbReference>
<feature type="chain" id="PRO_5016603483" evidence="1">
    <location>
        <begin position="26"/>
        <end position="159"/>
    </location>
</feature>
<dbReference type="OrthoDB" id="8703271at2"/>